<feature type="region of interest" description="Disordered" evidence="1">
    <location>
        <begin position="1"/>
        <end position="66"/>
    </location>
</feature>
<evidence type="ECO:0000313" key="3">
    <source>
        <dbReference type="Proteomes" id="UP000265515"/>
    </source>
</evidence>
<gene>
    <name evidence="2" type="ORF">CBR_g45815</name>
</gene>
<dbReference type="Gramene" id="GBG87662">
    <property type="protein sequence ID" value="GBG87662"/>
    <property type="gene ID" value="CBR_g45815"/>
</dbReference>
<sequence>MSVNSILQHLQLPVPSSKPPQPSPASSTPSHSRPSSPAGSHVSTTPAASGTSDQRQPKLTPPHMYYGEDPKVDVSDWVTAMQAYLDSFVCPEVTKVGTILGRLERTALKWCTSSAAKQNQPMDKWAHQLKVEGLLQALRDRFADREQARKAADKIMLLGTRRFEGSLSKLYNMFESLTATPGLEMSECDQLTHFLRAAPPDYSIASYSLGHKDWRSFGKAALDLESRLKVQEPSDGRRPSSRGQRRKKGALLASDAGSDSDAS</sequence>
<comment type="caution">
    <text evidence="2">The sequence shown here is derived from an EMBL/GenBank/DDBJ whole genome shotgun (WGS) entry which is preliminary data.</text>
</comment>
<keyword evidence="3" id="KW-1185">Reference proteome</keyword>
<dbReference type="EMBL" id="BFEA01000625">
    <property type="protein sequence ID" value="GBG87662.1"/>
    <property type="molecule type" value="Genomic_DNA"/>
</dbReference>
<feature type="compositionally biased region" description="Polar residues" evidence="1">
    <location>
        <begin position="41"/>
        <end position="54"/>
    </location>
</feature>
<evidence type="ECO:0000313" key="2">
    <source>
        <dbReference type="EMBL" id="GBG87662.1"/>
    </source>
</evidence>
<feature type="compositionally biased region" description="Basic and acidic residues" evidence="1">
    <location>
        <begin position="228"/>
        <end position="238"/>
    </location>
</feature>
<dbReference type="Proteomes" id="UP000265515">
    <property type="component" value="Unassembled WGS sequence"/>
</dbReference>
<feature type="compositionally biased region" description="Low complexity" evidence="1">
    <location>
        <begin position="250"/>
        <end position="263"/>
    </location>
</feature>
<feature type="compositionally biased region" description="Low complexity" evidence="1">
    <location>
        <begin position="24"/>
        <end position="37"/>
    </location>
</feature>
<accession>A0A388LZK1</accession>
<name>A0A388LZK1_CHABU</name>
<reference evidence="2 3" key="1">
    <citation type="journal article" date="2018" name="Cell">
        <title>The Chara Genome: Secondary Complexity and Implications for Plant Terrestrialization.</title>
        <authorList>
            <person name="Nishiyama T."/>
            <person name="Sakayama H."/>
            <person name="Vries J.D."/>
            <person name="Buschmann H."/>
            <person name="Saint-Marcoux D."/>
            <person name="Ullrich K.K."/>
            <person name="Haas F.B."/>
            <person name="Vanderstraeten L."/>
            <person name="Becker D."/>
            <person name="Lang D."/>
            <person name="Vosolsobe S."/>
            <person name="Rombauts S."/>
            <person name="Wilhelmsson P.K.I."/>
            <person name="Janitza P."/>
            <person name="Kern R."/>
            <person name="Heyl A."/>
            <person name="Rumpler F."/>
            <person name="Villalobos L.I.A.C."/>
            <person name="Clay J.M."/>
            <person name="Skokan R."/>
            <person name="Toyoda A."/>
            <person name="Suzuki Y."/>
            <person name="Kagoshima H."/>
            <person name="Schijlen E."/>
            <person name="Tajeshwar N."/>
            <person name="Catarino B."/>
            <person name="Hetherington A.J."/>
            <person name="Saltykova A."/>
            <person name="Bonnot C."/>
            <person name="Breuninger H."/>
            <person name="Symeonidi A."/>
            <person name="Radhakrishnan G.V."/>
            <person name="Van Nieuwerburgh F."/>
            <person name="Deforce D."/>
            <person name="Chang C."/>
            <person name="Karol K.G."/>
            <person name="Hedrich R."/>
            <person name="Ulvskov P."/>
            <person name="Glockner G."/>
            <person name="Delwiche C.F."/>
            <person name="Petrasek J."/>
            <person name="Van de Peer Y."/>
            <person name="Friml J."/>
            <person name="Beilby M."/>
            <person name="Dolan L."/>
            <person name="Kohara Y."/>
            <person name="Sugano S."/>
            <person name="Fujiyama A."/>
            <person name="Delaux P.-M."/>
            <person name="Quint M."/>
            <person name="TheiBen G."/>
            <person name="Hagemann M."/>
            <person name="Harholt J."/>
            <person name="Dunand C."/>
            <person name="Zachgo S."/>
            <person name="Langdale J."/>
            <person name="Maumus F."/>
            <person name="Straeten D.V.D."/>
            <person name="Gould S.B."/>
            <person name="Rensing S.A."/>
        </authorList>
    </citation>
    <scope>NUCLEOTIDE SEQUENCE [LARGE SCALE GENOMIC DNA]</scope>
    <source>
        <strain evidence="2 3">S276</strain>
    </source>
</reference>
<protein>
    <submittedName>
        <fullName evidence="2">Uncharacterized protein</fullName>
    </submittedName>
</protein>
<proteinExistence type="predicted"/>
<dbReference type="AlphaFoldDB" id="A0A388LZK1"/>
<evidence type="ECO:0000256" key="1">
    <source>
        <dbReference type="SAM" id="MobiDB-lite"/>
    </source>
</evidence>
<organism evidence="2 3">
    <name type="scientific">Chara braunii</name>
    <name type="common">Braun's stonewort</name>
    <dbReference type="NCBI Taxonomy" id="69332"/>
    <lineage>
        <taxon>Eukaryota</taxon>
        <taxon>Viridiplantae</taxon>
        <taxon>Streptophyta</taxon>
        <taxon>Charophyceae</taxon>
        <taxon>Charales</taxon>
        <taxon>Characeae</taxon>
        <taxon>Chara</taxon>
    </lineage>
</organism>
<feature type="region of interest" description="Disordered" evidence="1">
    <location>
        <begin position="228"/>
        <end position="263"/>
    </location>
</feature>
<feature type="compositionally biased region" description="Basic residues" evidence="1">
    <location>
        <begin position="239"/>
        <end position="249"/>
    </location>
</feature>